<comment type="caution">
    <text evidence="1">The sequence shown here is derived from an EMBL/GenBank/DDBJ whole genome shotgun (WGS) entry which is preliminary data.</text>
</comment>
<accession>W4VH14</accession>
<organism evidence="1 2">
    <name type="scientific">Gracilibacillus boraciitolerans JCM 21714</name>
    <dbReference type="NCBI Taxonomy" id="1298598"/>
    <lineage>
        <taxon>Bacteria</taxon>
        <taxon>Bacillati</taxon>
        <taxon>Bacillota</taxon>
        <taxon>Bacilli</taxon>
        <taxon>Bacillales</taxon>
        <taxon>Bacillaceae</taxon>
        <taxon>Gracilibacillus</taxon>
    </lineage>
</organism>
<gene>
    <name evidence="1" type="ORF">JCM21714_1496</name>
</gene>
<dbReference type="EMBL" id="BAVS01000005">
    <property type="protein sequence ID" value="GAE92492.1"/>
    <property type="molecule type" value="Genomic_DNA"/>
</dbReference>
<dbReference type="Proteomes" id="UP000019102">
    <property type="component" value="Unassembled WGS sequence"/>
</dbReference>
<evidence type="ECO:0000313" key="2">
    <source>
        <dbReference type="Proteomes" id="UP000019102"/>
    </source>
</evidence>
<dbReference type="AlphaFoldDB" id="W4VH14"/>
<proteinExistence type="predicted"/>
<protein>
    <submittedName>
        <fullName evidence="1">Stage II sporulation protein D</fullName>
    </submittedName>
</protein>
<name>W4VH14_9BACI</name>
<keyword evidence="2" id="KW-1185">Reference proteome</keyword>
<sequence length="43" mass="4719">MSQYGANGMAQEGKTYSEIVGYYYQGTQISTLEQATPALLVKK</sequence>
<evidence type="ECO:0000313" key="1">
    <source>
        <dbReference type="EMBL" id="GAE92492.1"/>
    </source>
</evidence>
<reference evidence="1 2" key="1">
    <citation type="journal article" date="2014" name="Genome Announc.">
        <title>Draft Genome Sequence of the Boron-Tolerant and Moderately Halotolerant Bacterium Gracilibacillus boraciitolerans JCM 21714T.</title>
        <authorList>
            <person name="Ahmed I."/>
            <person name="Oshima K."/>
            <person name="Suda W."/>
            <person name="Kitamura K."/>
            <person name="Iida T."/>
            <person name="Ohmori Y."/>
            <person name="Fujiwara T."/>
            <person name="Hattori M."/>
            <person name="Ohkuma M."/>
        </authorList>
    </citation>
    <scope>NUCLEOTIDE SEQUENCE [LARGE SCALE GENOMIC DNA]</scope>
    <source>
        <strain evidence="1 2">JCM 21714</strain>
    </source>
</reference>
<dbReference type="STRING" id="1298598.JCM21714_1496"/>